<reference evidence="2 3" key="1">
    <citation type="journal article" date="2017" name="BMC Genomics">
        <title>Comparative genomic and phylogenomic analyses of the Bifidobacteriaceae family.</title>
        <authorList>
            <person name="Lugli G.A."/>
            <person name="Milani C."/>
            <person name="Turroni F."/>
            <person name="Duranti S."/>
            <person name="Mancabelli L."/>
            <person name="Mangifesta M."/>
            <person name="Ferrario C."/>
            <person name="Modesto M."/>
            <person name="Mattarelli P."/>
            <person name="Jiri K."/>
            <person name="van Sinderen D."/>
            <person name="Ventura M."/>
        </authorList>
    </citation>
    <scope>NUCLEOTIDE SEQUENCE [LARGE SCALE GENOMIC DNA]</scope>
    <source>
        <strain evidence="2 3">DSM 100196</strain>
    </source>
</reference>
<dbReference type="PROSITE" id="PS50531">
    <property type="entry name" value="HTH_IS21"/>
    <property type="match status" value="1"/>
</dbReference>
<name>A0A261FJV7_9BIFI</name>
<feature type="domain" description="HTH IS21-type" evidence="1">
    <location>
        <begin position="6"/>
        <end position="69"/>
    </location>
</feature>
<feature type="non-terminal residue" evidence="2">
    <location>
        <position position="118"/>
    </location>
</feature>
<dbReference type="InterPro" id="IPR009057">
    <property type="entry name" value="Homeodomain-like_sf"/>
</dbReference>
<proteinExistence type="predicted"/>
<dbReference type="InterPro" id="IPR017894">
    <property type="entry name" value="HTH_IS21_transposase_type"/>
</dbReference>
<evidence type="ECO:0000259" key="1">
    <source>
        <dbReference type="PROSITE" id="PS50531"/>
    </source>
</evidence>
<protein>
    <submittedName>
        <fullName evidence="2">Integrase</fullName>
    </submittedName>
</protein>
<keyword evidence="3" id="KW-1185">Reference proteome</keyword>
<dbReference type="SUPFAM" id="SSF46689">
    <property type="entry name" value="Homeodomain-like"/>
    <property type="match status" value="1"/>
</dbReference>
<dbReference type="AlphaFoldDB" id="A0A261FJV7"/>
<organism evidence="2 3">
    <name type="scientific">Bifidobacterium myosotis</name>
    <dbReference type="NCBI Taxonomy" id="1630166"/>
    <lineage>
        <taxon>Bacteria</taxon>
        <taxon>Bacillati</taxon>
        <taxon>Actinomycetota</taxon>
        <taxon>Actinomycetes</taxon>
        <taxon>Bifidobacteriales</taxon>
        <taxon>Bifidobacteriaceae</taxon>
        <taxon>Bifidobacterium</taxon>
    </lineage>
</organism>
<evidence type="ECO:0000313" key="2">
    <source>
        <dbReference type="EMBL" id="OZG59450.1"/>
    </source>
</evidence>
<gene>
    <name evidence="2" type="ORF">BMYO_1295</name>
</gene>
<dbReference type="EMBL" id="MWWW01000014">
    <property type="protein sequence ID" value="OZG59450.1"/>
    <property type="molecule type" value="Genomic_DNA"/>
</dbReference>
<dbReference type="Proteomes" id="UP000216871">
    <property type="component" value="Unassembled WGS sequence"/>
</dbReference>
<evidence type="ECO:0000313" key="3">
    <source>
        <dbReference type="Proteomes" id="UP000216871"/>
    </source>
</evidence>
<sequence length="118" mass="14034">MAIPMPMVQDIRRLDRQGLSRAQIARRLHVDRGTVAKYADMRDCSPRPKTDRRYGSKIDPYTHLVDSWLEADRLMPRKQRHTIKRVHERLLAETDYDGEYSTTLRYVHRWREANRSGA</sequence>
<accession>A0A261FJV7</accession>
<comment type="caution">
    <text evidence="2">The sequence shown here is derived from an EMBL/GenBank/DDBJ whole genome shotgun (WGS) entry which is preliminary data.</text>
</comment>